<dbReference type="AlphaFoldDB" id="A0A3S2Z9K1"/>
<dbReference type="InterPro" id="IPR050366">
    <property type="entry name" value="BP-dependent_transpt_permease"/>
</dbReference>
<dbReference type="InterPro" id="IPR025966">
    <property type="entry name" value="OppC_N"/>
</dbReference>
<feature type="transmembrane region" description="Helical" evidence="9">
    <location>
        <begin position="365"/>
        <end position="385"/>
    </location>
</feature>
<evidence type="ECO:0000259" key="10">
    <source>
        <dbReference type="PROSITE" id="PS50928"/>
    </source>
</evidence>
<dbReference type="GO" id="GO:0005886">
    <property type="term" value="C:plasma membrane"/>
    <property type="evidence" value="ECO:0007669"/>
    <property type="project" value="UniProtKB-SubCell"/>
</dbReference>
<feature type="domain" description="ABC transmembrane type-1" evidence="10">
    <location>
        <begin position="190"/>
        <end position="386"/>
    </location>
</feature>
<proteinExistence type="inferred from homology"/>
<evidence type="ECO:0000256" key="1">
    <source>
        <dbReference type="ARBA" id="ARBA00004651"/>
    </source>
</evidence>
<evidence type="ECO:0000256" key="7">
    <source>
        <dbReference type="ARBA" id="ARBA00022989"/>
    </source>
</evidence>
<evidence type="ECO:0000256" key="9">
    <source>
        <dbReference type="RuleBase" id="RU363032"/>
    </source>
</evidence>
<keyword evidence="2 9" id="KW-0813">Transport</keyword>
<evidence type="ECO:0000313" key="12">
    <source>
        <dbReference type="Proteomes" id="UP000287447"/>
    </source>
</evidence>
<keyword evidence="12" id="KW-1185">Reference proteome</keyword>
<dbReference type="Pfam" id="PF12911">
    <property type="entry name" value="OppC_N"/>
    <property type="match status" value="1"/>
</dbReference>
<evidence type="ECO:0000313" key="11">
    <source>
        <dbReference type="EMBL" id="RVU38595.1"/>
    </source>
</evidence>
<sequence>MADQSVSPELSAEALAEQKRKEAYFTASQMQLVWARFKRNKTAMFAACVLFALVGMGLIAPFLSPYDPTIAGRDKDYQNGAPQIPMFCDQNGCSLRPFLHGLTRTRSAKTNFRWVTEINPDERRYVHFFVEGWEYSYFAYDIDLPGEALDFRIPGFTFDTHLFGVDSGGIHIFGTDDGGKDIFGRTLHAISTSLAVGTIGVFISFVLALIIGGVSGFFGGRIDGFFQMITDAIRTVPPIPLFMALAAFIPDEWSSETRFFFISIILGFINWPTLARRVRTHLLTERNQEYVLAARLCGASPAHIIARHLLPSFTSYIIVDLVISFPYMVLSETALSFIGLGLKDPVNSLGVMLQNVTKSDVLLNYQWYFIPVFFFIALVLAFVFVGDGLRDAADPYSDRKS</sequence>
<evidence type="ECO:0000256" key="2">
    <source>
        <dbReference type="ARBA" id="ARBA00022448"/>
    </source>
</evidence>
<keyword evidence="3" id="KW-1003">Cell membrane</keyword>
<evidence type="ECO:0000256" key="3">
    <source>
        <dbReference type="ARBA" id="ARBA00022475"/>
    </source>
</evidence>
<gene>
    <name evidence="11" type="ORF">EOI86_04760</name>
</gene>
<keyword evidence="4 9" id="KW-0812">Transmembrane</keyword>
<accession>A0A3S2Z9K1</accession>
<feature type="transmembrane region" description="Helical" evidence="9">
    <location>
        <begin position="317"/>
        <end position="342"/>
    </location>
</feature>
<dbReference type="RefSeq" id="WP_127763967.1">
    <property type="nucleotide sequence ID" value="NZ_SADE01000001.1"/>
</dbReference>
<dbReference type="Pfam" id="PF00528">
    <property type="entry name" value="BPD_transp_1"/>
    <property type="match status" value="1"/>
</dbReference>
<feature type="transmembrane region" description="Helical" evidence="9">
    <location>
        <begin position="194"/>
        <end position="220"/>
    </location>
</feature>
<comment type="caution">
    <text evidence="11">The sequence shown here is derived from an EMBL/GenBank/DDBJ whole genome shotgun (WGS) entry which is preliminary data.</text>
</comment>
<dbReference type="GO" id="GO:0055085">
    <property type="term" value="P:transmembrane transport"/>
    <property type="evidence" value="ECO:0007669"/>
    <property type="project" value="InterPro"/>
</dbReference>
<dbReference type="Gene3D" id="1.10.3720.10">
    <property type="entry name" value="MetI-like"/>
    <property type="match status" value="1"/>
</dbReference>
<dbReference type="InterPro" id="IPR000515">
    <property type="entry name" value="MetI-like"/>
</dbReference>
<dbReference type="Proteomes" id="UP000287447">
    <property type="component" value="Unassembled WGS sequence"/>
</dbReference>
<dbReference type="PANTHER" id="PTHR43386:SF24">
    <property type="entry name" value="OLIGOPEPTIDE TRANSPORT SYSTEM PERMEASE PROTEIN AMID"/>
    <property type="match status" value="1"/>
</dbReference>
<organism evidence="11 12">
    <name type="scientific">Hwanghaeella grinnelliae</name>
    <dbReference type="NCBI Taxonomy" id="2500179"/>
    <lineage>
        <taxon>Bacteria</taxon>
        <taxon>Pseudomonadati</taxon>
        <taxon>Pseudomonadota</taxon>
        <taxon>Alphaproteobacteria</taxon>
        <taxon>Rhodospirillales</taxon>
        <taxon>Rhodospirillaceae</taxon>
        <taxon>Hwanghaeella</taxon>
    </lineage>
</organism>
<evidence type="ECO:0000256" key="4">
    <source>
        <dbReference type="ARBA" id="ARBA00022692"/>
    </source>
</evidence>
<dbReference type="PANTHER" id="PTHR43386">
    <property type="entry name" value="OLIGOPEPTIDE TRANSPORT SYSTEM PERMEASE PROTEIN APPC"/>
    <property type="match status" value="1"/>
</dbReference>
<dbReference type="InterPro" id="IPR035906">
    <property type="entry name" value="MetI-like_sf"/>
</dbReference>
<feature type="transmembrane region" description="Helical" evidence="9">
    <location>
        <begin position="256"/>
        <end position="274"/>
    </location>
</feature>
<dbReference type="GO" id="GO:0015833">
    <property type="term" value="P:peptide transport"/>
    <property type="evidence" value="ECO:0007669"/>
    <property type="project" value="UniProtKB-KW"/>
</dbReference>
<feature type="transmembrane region" description="Helical" evidence="9">
    <location>
        <begin position="232"/>
        <end position="250"/>
    </location>
</feature>
<dbReference type="GO" id="GO:0015031">
    <property type="term" value="P:protein transport"/>
    <property type="evidence" value="ECO:0007669"/>
    <property type="project" value="UniProtKB-KW"/>
</dbReference>
<keyword evidence="5" id="KW-0571">Peptide transport</keyword>
<dbReference type="CDD" id="cd06261">
    <property type="entry name" value="TM_PBP2"/>
    <property type="match status" value="1"/>
</dbReference>
<name>A0A3S2Z9K1_9PROT</name>
<protein>
    <submittedName>
        <fullName evidence="11">ABC transporter permease</fullName>
    </submittedName>
</protein>
<evidence type="ECO:0000256" key="6">
    <source>
        <dbReference type="ARBA" id="ARBA00022927"/>
    </source>
</evidence>
<keyword evidence="8 9" id="KW-0472">Membrane</keyword>
<evidence type="ECO:0000256" key="5">
    <source>
        <dbReference type="ARBA" id="ARBA00022856"/>
    </source>
</evidence>
<keyword evidence="7 9" id="KW-1133">Transmembrane helix</keyword>
<reference evidence="12" key="1">
    <citation type="submission" date="2019-01" db="EMBL/GenBank/DDBJ databases">
        <title>Gri0909 isolated from a small marine red alga.</title>
        <authorList>
            <person name="Kim J."/>
            <person name="Jeong S.E."/>
            <person name="Jeon C.O."/>
        </authorList>
    </citation>
    <scope>NUCLEOTIDE SEQUENCE [LARGE SCALE GENOMIC DNA]</scope>
    <source>
        <strain evidence="12">Gri0909</strain>
    </source>
</reference>
<dbReference type="PROSITE" id="PS50928">
    <property type="entry name" value="ABC_TM1"/>
    <property type="match status" value="1"/>
</dbReference>
<dbReference type="SUPFAM" id="SSF161098">
    <property type="entry name" value="MetI-like"/>
    <property type="match status" value="1"/>
</dbReference>
<comment type="similarity">
    <text evidence="9">Belongs to the binding-protein-dependent transport system permease family.</text>
</comment>
<dbReference type="OrthoDB" id="9766870at2"/>
<dbReference type="EMBL" id="SADE01000001">
    <property type="protein sequence ID" value="RVU38595.1"/>
    <property type="molecule type" value="Genomic_DNA"/>
</dbReference>
<keyword evidence="6" id="KW-0653">Protein transport</keyword>
<feature type="transmembrane region" description="Helical" evidence="9">
    <location>
        <begin position="43"/>
        <end position="63"/>
    </location>
</feature>
<comment type="subcellular location">
    <subcellularLocation>
        <location evidence="1 9">Cell membrane</location>
        <topology evidence="1 9">Multi-pass membrane protein</topology>
    </subcellularLocation>
</comment>
<evidence type="ECO:0000256" key="8">
    <source>
        <dbReference type="ARBA" id="ARBA00023136"/>
    </source>
</evidence>